<evidence type="ECO:0000313" key="1">
    <source>
        <dbReference type="EnsemblMetazoa" id="SMAR002399-PA"/>
    </source>
</evidence>
<sequence length="3244" mass="372275">MVFTIHIQHARIESANQKWKKAYVEPQKAGLILRKLITLSVLTISLDQTNANGEIEFPQDPFVRHCLFNGRAYVAYDSLKSKFPYVLRFDFGSDKMEVSLTDQQVCLFKRILQFIAALYTGELVPHPSLKTDQEKDTESCLLEGLEEEETWGKSAWSLVPLLSSDNVDSSESENLPHPVFHLAFHIRKSSVLYRTTGKNAKPLQDIFRADIEEINWNCYMRHPDLATFQIGIGAVEIVNIAEEQNVPVFFRAGQFGSNKMKYFEHSLLNDNYIGNKTEKCNYNCTWEEHFQKITEAEMLEIGPFLSLDYFYHLTLDNADDVNLSKIEESNLKERLMLRLVLAPCELNLTGNSVHNFVNFLRAIFRRKFRSYSSFQDIITEIEQQPIPTAADVQQMEEFIPFKSYSWAFVQPTIRIFPTEFPCCHGIKSDSQKKSNIEGNVQPVILIDIKRAEIQQTIPMYSKRVVEVAVNMTNTSEYFLHNCQSHLMGKLSGVEVSLANTQHGHVDVKFNLIPSFSISAYWKELQNLDMWNNPLQEKTEVLIEIDRFSVYMTCPQLLLVTCILNSWYKSSTEKTKFLLTDLPEKAVLLSNEFSTIEFFMNNFEYKYSKTDIAHSVIARIANCCMTLQYWVNKKSQLVTLLHGPEIKKNIHSANFFNESSTIEDCLQTANDCFKLVIQIPTNVDLTVVPPLFIISIEGFSVYLDPALYNWMEYSPKDLQQVEQIARVQLPNKLEFTENSSSRTDPETTCSFLMRDEKSVSISKRIINKFYDQWFIIFNRLVIEIKSEAITLFLPTSTTMYGSNFLHITYRLQKMHALGIMEDMLVVNLPKVILYSGHEMQKLSSKIDDILVHKLDDLNLSQDLFPCSLILENFSIYTINNTGKGVYCIRPMCLSASIALNPEFLSVDKISNLNFCVSARNESLHVELSEKQVILIADITQSLLDGASKLISRSKTIIRSKRYNMKRLLRSNCRERCNKAENLLMELPWTTICMQWLMPKLTLNLESSDGCRLDLNCNDISLSIDLQDNCNTINLTLGAFIWNFLQNGKSMAEIIFTSSPKLHKSINIINAKKVESDIKVIHVVKSQECKFKWFNTNNLPRVHVDTRAIRIFIPKKLLFGKMDQIAEKEHDMLLFQIQKLSIVSEVTNPLSRIILHPDIFALAQQSGSVVEDRQYQLDIMGISVSTGKYSASELVCLPLFCDFDIRILVAPAIVYKQLKEDTIVVGHSFEVNFVTDLSIYLSVNQISLLYQVYQQNIVHIQKIIFNLLNQKARSEISSAKESKSCTVQQQERDVQYHQISPDNIIVEQQLVPLEVLVRGQSFTLITYSSKLKQSGAVMEEEKVVILNKNECQDLKNKCEESEVIIPVMYVRLSKPHFFLQWPHAESKLDVSCFDISVKGSRDDNSATYTKIKNLPELNDFTVNWFETKPGDVDLRTGISPAFFTASINKVSSTSLFDIKAVVGRPWKINCSLLGCQQIMDYIHAVMDVTIKSTDPLLDLIQKLSEIFRYFAPFIQHLDYETVQVVLVFETVPNEENAHVILAVDTTTGNIILKKNDNSVLVEGISIGICVDNFSLKLAYNNKCRSFWNCCSTNTACHFIWDKWNKSSTIPRLCLNGEWQAVMVYFGRDAWLCLKLLFSHIQEFFKNNNMTMEWLHSISNAEKSKFQSESSDKRYQDDFRSGRFQWIEDLNDLGLQPGPNEIVFSNQLDEQTSIITWRYPEPRVLIRAQIYPVVFQISKSSSAQHGSNEIDCVLQYWDVLTQSYNICRQFQLSENEHCNLNMPRTSPVDTKQERFLSHQWRIIVNHSDPNTEVNVDHLGSPRHVIKKNSISPFTFAAHTRIDSYFSPNLIPRLEACVAIEVIQINLTNHLQIFKDCKETPMNLSPFTFDDSMPPDQDFLTATIENSILKVHSWNKWHKLEYKSTISSEILEYRSLTMRTFIEPFYFYTQLINMPEQKPSVTDVTIRGDCAFIYLGQSAVHTLVFAHHIFNQNAVSLEQPLVTHYVICNNTQETIHFGQVDTNENLILHSRKMHAYCWRTHKRKQLLRVCTEGMELESCEEFSIDKVGGVARVLLKNELSVTLIIKVKMISSFQKQITINGRLRFANRMDQNFTIKLEPIFNQSDIGGIKTENVFTLNKQSSAASCLHEPNMRKKFQVRLSECENWSPDIYFPPKSVVTDYTLVKIPIKKGEYLNALCHFFLEPSETHEILVLFAPLYIIQTHLPCQVNLQVTTVKKHGTQSFQIDGWGQEFQLNCPGSANDIHQLSFSLGSDEDTFQSTLPLSISMSTIKKLTKVPCVKTIDVEEMATTWMSHHSLLWPYNDKDFKLKLKQLPLGIAEILKSDRNNDIEHKLHKVLPDIELEISMGQRWPNCNTLLIHVKPSSLIINKSTIDLLLVIDGVVWNIENKEVFACPKIKDAIKFGLVYNDETHFSEPHQLTTDDWSIRRYLPNSINCLPLKGFVRCDIKIKKGNELMLCCITVTTYVQHGIRIVQVQPAYNIVNNTEEPLNVAASAMPKKHQKFNYQPQIALNNQLKCKSDLGYNSLQPLLFWETFNPEMRYLRSTEEYIKYISFSTTDDTTSIDNWSLPCRLNTSNQYARHCFAIPVANKYASLYCELPLITKPFLLTSHEVDKVSYLVINYDRTPQLLIHNQCPISLYLGQSTQYSSDAMSACHYTLPEVSKRFPHIYEQDLMPKLCLAYACFDKEFEGECLIWSRGVDITFEGDLFLNIPNFGDVKVHLEKVAHTMYVIVDPFCFILLSDNLRSEQLSEVLRITADNFIVAHRPKVDVFPNTKRIRSRIKYETRIYIGQVQVDNQLFKQRCFDYPVVLIPQDQWTEIFENKITFDMMLQKIKDNAFCALKITCEIDPISDAFCFEHIKFSVKPIAIYLEDSLLLRLYHILSDFLIDPAISHKYKNLAIKKNELPNYVATMNDIYRFPIQCESLIIEPFEVQVSIHNSIKLDVSLLEVPLSYTKFERYRLLTTVDKAVFALSIHYITGSLFKAGWVVGSLDVFGNPGGFARAIGTGFADFVRLPYRGLFSGPWDFFSGIADGTSSLFRHISAGKGLVGIVVKPIAGAAELLAQTSQGILNGTGWSKTLTCRFEAISDCVRSSSNGRVKYDWKMLSSLPEASLIYIIEASLINEHGLNMPCILLLTSKVFVVIDKEKDAQHLAFRLVDLDCQEISADPSLLHLIPLHRHMGSLMDNERLLASSSRTNCLKFRVSSQFRNSFVTIFKTAKQNVLEKGFQL</sequence>
<dbReference type="OMA" id="QHARIES"/>
<dbReference type="HOGENOM" id="CLU_000174_1_0_1"/>
<dbReference type="STRING" id="126957.T1IN29"/>
<evidence type="ECO:0000313" key="2">
    <source>
        <dbReference type="Proteomes" id="UP000014500"/>
    </source>
</evidence>
<proteinExistence type="predicted"/>
<dbReference type="InterPro" id="IPR039782">
    <property type="entry name" value="VPS13B"/>
</dbReference>
<reference evidence="2" key="1">
    <citation type="submission" date="2011-05" db="EMBL/GenBank/DDBJ databases">
        <authorList>
            <person name="Richards S.R."/>
            <person name="Qu J."/>
            <person name="Jiang H."/>
            <person name="Jhangiani S.N."/>
            <person name="Agravi P."/>
            <person name="Goodspeed R."/>
            <person name="Gross S."/>
            <person name="Mandapat C."/>
            <person name="Jackson L."/>
            <person name="Mathew T."/>
            <person name="Pu L."/>
            <person name="Thornton R."/>
            <person name="Saada N."/>
            <person name="Wilczek-Boney K.B."/>
            <person name="Lee S."/>
            <person name="Kovar C."/>
            <person name="Wu Y."/>
            <person name="Scherer S.E."/>
            <person name="Worley K.C."/>
            <person name="Muzny D.M."/>
            <person name="Gibbs R."/>
        </authorList>
    </citation>
    <scope>NUCLEOTIDE SEQUENCE</scope>
    <source>
        <strain evidence="2">Brora</strain>
    </source>
</reference>
<dbReference type="PANTHER" id="PTHR12517">
    <property type="entry name" value="VACUOLAR PROTEIN SORTING-ASSOCIATED PROTEIN 13B"/>
    <property type="match status" value="1"/>
</dbReference>
<dbReference type="EMBL" id="JH431119">
    <property type="status" value="NOT_ANNOTATED_CDS"/>
    <property type="molecule type" value="Genomic_DNA"/>
</dbReference>
<dbReference type="EnsemblMetazoa" id="SMAR002399-RA">
    <property type="protein sequence ID" value="SMAR002399-PA"/>
    <property type="gene ID" value="SMAR002399"/>
</dbReference>
<keyword evidence="2" id="KW-1185">Reference proteome</keyword>
<name>T1IN29_STRMM</name>
<protein>
    <submittedName>
        <fullName evidence="1">Uncharacterized protein</fullName>
    </submittedName>
</protein>
<dbReference type="Proteomes" id="UP000014500">
    <property type="component" value="Unassembled WGS sequence"/>
</dbReference>
<dbReference type="eggNOG" id="KOG1809">
    <property type="taxonomic scope" value="Eukaryota"/>
</dbReference>
<organism evidence="1 2">
    <name type="scientific">Strigamia maritima</name>
    <name type="common">European centipede</name>
    <name type="synonym">Geophilus maritimus</name>
    <dbReference type="NCBI Taxonomy" id="126957"/>
    <lineage>
        <taxon>Eukaryota</taxon>
        <taxon>Metazoa</taxon>
        <taxon>Ecdysozoa</taxon>
        <taxon>Arthropoda</taxon>
        <taxon>Myriapoda</taxon>
        <taxon>Chilopoda</taxon>
        <taxon>Pleurostigmophora</taxon>
        <taxon>Geophilomorpha</taxon>
        <taxon>Linotaeniidae</taxon>
        <taxon>Strigamia</taxon>
    </lineage>
</organism>
<reference evidence="1" key="2">
    <citation type="submission" date="2015-02" db="UniProtKB">
        <authorList>
            <consortium name="EnsemblMetazoa"/>
        </authorList>
    </citation>
    <scope>IDENTIFICATION</scope>
</reference>
<dbReference type="PANTHER" id="PTHR12517:SF0">
    <property type="entry name" value="INTERMEMBRANE LIPID TRANSFER PROTEIN VPS13B"/>
    <property type="match status" value="1"/>
</dbReference>
<dbReference type="PhylomeDB" id="T1IN29"/>
<accession>T1IN29</accession>